<evidence type="ECO:0000256" key="4">
    <source>
        <dbReference type="ARBA" id="ARBA00022519"/>
    </source>
</evidence>
<feature type="transmembrane region" description="Helical" evidence="11">
    <location>
        <begin position="133"/>
        <end position="156"/>
    </location>
</feature>
<evidence type="ECO:0000256" key="2">
    <source>
        <dbReference type="ARBA" id="ARBA00022448"/>
    </source>
</evidence>
<keyword evidence="5 11" id="KW-0812">Transmembrane</keyword>
<comment type="catalytic activity">
    <reaction evidence="8">
        <text>formate(in) = formate(out)</text>
        <dbReference type="Rhea" id="RHEA:29679"/>
        <dbReference type="ChEBI" id="CHEBI:15740"/>
    </reaction>
</comment>
<evidence type="ECO:0000256" key="10">
    <source>
        <dbReference type="NCBIfam" id="TIGR04060"/>
    </source>
</evidence>
<dbReference type="GO" id="GO:0005886">
    <property type="term" value="C:plasma membrane"/>
    <property type="evidence" value="ECO:0007669"/>
    <property type="project" value="UniProtKB-SubCell"/>
</dbReference>
<dbReference type="NCBIfam" id="TIGR00790">
    <property type="entry name" value="fnt"/>
    <property type="match status" value="1"/>
</dbReference>
<evidence type="ECO:0000256" key="9">
    <source>
        <dbReference type="ARBA" id="ARBA00049660"/>
    </source>
</evidence>
<dbReference type="eggNOG" id="COG2116">
    <property type="taxonomic scope" value="Bacteria"/>
</dbReference>
<dbReference type="PROSITE" id="PS01006">
    <property type="entry name" value="FORMATE_NITRITE_TP_2"/>
    <property type="match status" value="1"/>
</dbReference>
<evidence type="ECO:0000313" key="13">
    <source>
        <dbReference type="Proteomes" id="UP000000249"/>
    </source>
</evidence>
<dbReference type="Proteomes" id="UP000000249">
    <property type="component" value="Chromosome 1"/>
</dbReference>
<feature type="transmembrane region" description="Helical" evidence="11">
    <location>
        <begin position="277"/>
        <end position="299"/>
    </location>
</feature>
<keyword evidence="7 11" id="KW-0472">Membrane</keyword>
<evidence type="ECO:0000256" key="6">
    <source>
        <dbReference type="ARBA" id="ARBA00022989"/>
    </source>
</evidence>
<gene>
    <name evidence="12" type="ordered locus">VC0395_A1299</name>
</gene>
<evidence type="ECO:0000313" key="12">
    <source>
        <dbReference type="EMBL" id="ABQ20182.1"/>
    </source>
</evidence>
<protein>
    <recommendedName>
        <fullName evidence="10">Formate transporter FocA</fullName>
    </recommendedName>
</protein>
<name>A0A0H3AGU9_VIBC3</name>
<feature type="transmembrane region" description="Helical" evidence="11">
    <location>
        <begin position="97"/>
        <end position="121"/>
    </location>
</feature>
<dbReference type="NCBIfam" id="TIGR04060">
    <property type="entry name" value="formate_focA"/>
    <property type="match status" value="1"/>
</dbReference>
<evidence type="ECO:0000256" key="8">
    <source>
        <dbReference type="ARBA" id="ARBA00035914"/>
    </source>
</evidence>
<dbReference type="GO" id="GO:0015499">
    <property type="term" value="F:formate transmembrane transporter activity"/>
    <property type="evidence" value="ECO:0007669"/>
    <property type="project" value="UniProtKB-UniRule"/>
</dbReference>
<keyword evidence="3" id="KW-1003">Cell membrane</keyword>
<comment type="subcellular location">
    <subcellularLocation>
        <location evidence="1">Cell inner membrane</location>
        <topology evidence="1">Multi-pass membrane protein</topology>
    </subcellularLocation>
</comment>
<keyword evidence="4" id="KW-0997">Cell inner membrane</keyword>
<feature type="transmembrane region" description="Helical" evidence="11">
    <location>
        <begin position="214"/>
        <end position="237"/>
    </location>
</feature>
<dbReference type="Pfam" id="PF01226">
    <property type="entry name" value="Form_Nir_trans"/>
    <property type="match status" value="1"/>
</dbReference>
<organism evidence="12 13">
    <name type="scientific">Vibrio cholerae serotype O1 (strain ATCC 39541 / Classical Ogawa 395 / O395)</name>
    <dbReference type="NCBI Taxonomy" id="345073"/>
    <lineage>
        <taxon>Bacteria</taxon>
        <taxon>Pseudomonadati</taxon>
        <taxon>Pseudomonadota</taxon>
        <taxon>Gammaproteobacteria</taxon>
        <taxon>Vibrionales</taxon>
        <taxon>Vibrionaceae</taxon>
        <taxon>Vibrio</taxon>
    </lineage>
</organism>
<dbReference type="InterPro" id="IPR024002">
    <property type="entry name" value="For/NO2_transpt_CS"/>
</dbReference>
<dbReference type="Gene3D" id="1.20.1080.10">
    <property type="entry name" value="Glycerol uptake facilitator protein"/>
    <property type="match status" value="1"/>
</dbReference>
<dbReference type="AlphaFoldDB" id="A0A0H3AGU9"/>
<feature type="transmembrane region" description="Helical" evidence="11">
    <location>
        <begin position="182"/>
        <end position="202"/>
    </location>
</feature>
<dbReference type="EMBL" id="CP000627">
    <property type="protein sequence ID" value="ABQ20182.1"/>
    <property type="molecule type" value="Genomic_DNA"/>
</dbReference>
<evidence type="ECO:0000256" key="7">
    <source>
        <dbReference type="ARBA" id="ARBA00023136"/>
    </source>
</evidence>
<reference evidence="12 13" key="1">
    <citation type="submission" date="2007-03" db="EMBL/GenBank/DDBJ databases">
        <authorList>
            <person name="Heidelberg J."/>
        </authorList>
    </citation>
    <scope>NUCLEOTIDE SEQUENCE [LARGE SCALE GENOMIC DNA]</scope>
    <source>
        <strain evidence="13">ATCC 39541 / Classical Ogawa 395 / O395</strain>
    </source>
</reference>
<dbReference type="FunFam" id="1.20.1080.10:FF:000006">
    <property type="entry name" value="Formate transporter FocA"/>
    <property type="match status" value="1"/>
</dbReference>
<evidence type="ECO:0000256" key="3">
    <source>
        <dbReference type="ARBA" id="ARBA00022475"/>
    </source>
</evidence>
<feature type="transmembrane region" description="Helical" evidence="11">
    <location>
        <begin position="57"/>
        <end position="77"/>
    </location>
</feature>
<evidence type="ECO:0000256" key="1">
    <source>
        <dbReference type="ARBA" id="ARBA00004429"/>
    </source>
</evidence>
<keyword evidence="2" id="KW-0813">Transport</keyword>
<evidence type="ECO:0000256" key="5">
    <source>
        <dbReference type="ARBA" id="ARBA00022692"/>
    </source>
</evidence>
<keyword evidence="6 11" id="KW-1133">Transmembrane helix</keyword>
<dbReference type="InterPro" id="IPR023271">
    <property type="entry name" value="Aquaporin-like"/>
</dbReference>
<dbReference type="InterPro" id="IPR000292">
    <property type="entry name" value="For/NO2_transpt"/>
</dbReference>
<dbReference type="GO" id="GO:0042802">
    <property type="term" value="F:identical protein binding"/>
    <property type="evidence" value="ECO:0007669"/>
    <property type="project" value="UniProtKB-ARBA"/>
</dbReference>
<dbReference type="PANTHER" id="PTHR30520:SF10">
    <property type="entry name" value="FORMATE CHANNEL FOCA-RELATED"/>
    <property type="match status" value="1"/>
</dbReference>
<sequence length="303" mass="33202">MNSRGNRAIIRHLFCCVSKCNKLMEHNQFDSLLPPQMAERAAITGEGKAKKAAYKSFLLAISAGIQIGIAFVFYTVVTTGAHDMPYGVTKLLGGLAFSLGLILVVITGGELFTSSVLILVAKASGKISWKELVRNWTVVYFGNLCGSIILVFIMLATRQFMEDGGQLGLNAMAISQHKLHHTFLQAFALGLMCNILVCLAVWMTFSARSLTDKVMVLILPVAMFVSSGFEHCIANMFQVPMAIGIKYFAPESFWAMTGANIAQYADLNFVNFIVNNLIPVTLGNIVGGGVFVGMWYWLIYLKD</sequence>
<comment type="similarity">
    <text evidence="9">Belongs to the FNT transporter (TC 1.A.16) family.</text>
</comment>
<dbReference type="InterPro" id="IPR023999">
    <property type="entry name" value="Formate_transptr_FocA"/>
</dbReference>
<proteinExistence type="inferred from homology"/>
<dbReference type="PANTHER" id="PTHR30520">
    <property type="entry name" value="FORMATE TRANSPORTER-RELATED"/>
    <property type="match status" value="1"/>
</dbReference>
<dbReference type="KEGG" id="vco:VC0395_A1299"/>
<accession>A0A0H3AGU9</accession>
<dbReference type="PROSITE" id="PS01005">
    <property type="entry name" value="FORMATE_NITRITE_TP_1"/>
    <property type="match status" value="1"/>
</dbReference>
<evidence type="ECO:0000256" key="11">
    <source>
        <dbReference type="SAM" id="Phobius"/>
    </source>
</evidence>